<dbReference type="Proteomes" id="UP000707451">
    <property type="component" value="Unassembled WGS sequence"/>
</dbReference>
<evidence type="ECO:0000256" key="1">
    <source>
        <dbReference type="SAM" id="MobiDB-lite"/>
    </source>
</evidence>
<organism evidence="2 3">
    <name type="scientific">Linnemannia hyalina</name>
    <dbReference type="NCBI Taxonomy" id="64524"/>
    <lineage>
        <taxon>Eukaryota</taxon>
        <taxon>Fungi</taxon>
        <taxon>Fungi incertae sedis</taxon>
        <taxon>Mucoromycota</taxon>
        <taxon>Mortierellomycotina</taxon>
        <taxon>Mortierellomycetes</taxon>
        <taxon>Mortierellales</taxon>
        <taxon>Mortierellaceae</taxon>
        <taxon>Linnemannia</taxon>
    </lineage>
</organism>
<comment type="caution">
    <text evidence="2">The sequence shown here is derived from an EMBL/GenBank/DDBJ whole genome shotgun (WGS) entry which is preliminary data.</text>
</comment>
<feature type="region of interest" description="Disordered" evidence="1">
    <location>
        <begin position="89"/>
        <end position="154"/>
    </location>
</feature>
<protein>
    <submittedName>
        <fullName evidence="2">Uncharacterized protein</fullName>
    </submittedName>
</protein>
<dbReference type="AlphaFoldDB" id="A0A9P7XZY2"/>
<feature type="region of interest" description="Disordered" evidence="1">
    <location>
        <begin position="33"/>
        <end position="64"/>
    </location>
</feature>
<accession>A0A9P7XZY2</accession>
<gene>
    <name evidence="2" type="ORF">KI688_009601</name>
</gene>
<keyword evidence="3" id="KW-1185">Reference proteome</keyword>
<proteinExistence type="predicted"/>
<reference evidence="2" key="1">
    <citation type="submission" date="2021-06" db="EMBL/GenBank/DDBJ databases">
        <title>Genome Sequence of Mortierella hyaline Strain SCG-10, a Cold-Adapted, Nitrate-Reducing Fungus Isolated from Soil in Minnesota, USA.</title>
        <authorList>
            <person name="Aldossari N."/>
        </authorList>
    </citation>
    <scope>NUCLEOTIDE SEQUENCE</scope>
    <source>
        <strain evidence="2">SCG-10</strain>
    </source>
</reference>
<name>A0A9P7XZY2_9FUNG</name>
<evidence type="ECO:0000313" key="2">
    <source>
        <dbReference type="EMBL" id="KAG9070266.1"/>
    </source>
</evidence>
<feature type="compositionally biased region" description="Low complexity" evidence="1">
    <location>
        <begin position="89"/>
        <end position="132"/>
    </location>
</feature>
<evidence type="ECO:0000313" key="3">
    <source>
        <dbReference type="Proteomes" id="UP000707451"/>
    </source>
</evidence>
<sequence>MLNRPSATTSTLFPYLASHQCPKTTINHPAATRTEQHQEHLASGNEQEQYFDGGDSKMASEQDDAELEAAFQALRLSSLEEALASLNQVPHSDGASSSDSSCCSNPASSSSSSSPPTSPTFSNSDSSDTTSSIVPKDQRGSAPTNGPSPKRTRRVLSQLDVNELIQMKISQLESAPLTEEDDEKAIGVLFFIVFDREMEDVTVT</sequence>
<dbReference type="EMBL" id="JAHRHY010000004">
    <property type="protein sequence ID" value="KAG9070266.1"/>
    <property type="molecule type" value="Genomic_DNA"/>
</dbReference>